<evidence type="ECO:0000313" key="2">
    <source>
        <dbReference type="Proteomes" id="UP000054047"/>
    </source>
</evidence>
<evidence type="ECO:0000313" key="1">
    <source>
        <dbReference type="EMBL" id="KIH62287.1"/>
    </source>
</evidence>
<name>A0A0C2DII3_9BILA</name>
<sequence>MSFLFFFPSINPTTCSGSMLVQVITSELPLVMRETKARIYSAEAYFISKSLAEVLSLSLDKVFFKGIVVIVEISHQNFRCRSISRSH</sequence>
<accession>A0A0C2DII3</accession>
<reference evidence="1 2" key="1">
    <citation type="submission" date="2013-12" db="EMBL/GenBank/DDBJ databases">
        <title>Draft genome of the parsitic nematode Ancylostoma duodenale.</title>
        <authorList>
            <person name="Mitreva M."/>
        </authorList>
    </citation>
    <scope>NUCLEOTIDE SEQUENCE [LARGE SCALE GENOMIC DNA]</scope>
    <source>
        <strain evidence="1 2">Zhejiang</strain>
    </source>
</reference>
<keyword evidence="2" id="KW-1185">Reference proteome</keyword>
<organism evidence="1 2">
    <name type="scientific">Ancylostoma duodenale</name>
    <dbReference type="NCBI Taxonomy" id="51022"/>
    <lineage>
        <taxon>Eukaryota</taxon>
        <taxon>Metazoa</taxon>
        <taxon>Ecdysozoa</taxon>
        <taxon>Nematoda</taxon>
        <taxon>Chromadorea</taxon>
        <taxon>Rhabditida</taxon>
        <taxon>Rhabditina</taxon>
        <taxon>Rhabditomorpha</taxon>
        <taxon>Strongyloidea</taxon>
        <taxon>Ancylostomatidae</taxon>
        <taxon>Ancylostomatinae</taxon>
        <taxon>Ancylostoma</taxon>
    </lineage>
</organism>
<dbReference type="OrthoDB" id="66620at2759"/>
<gene>
    <name evidence="1" type="ORF">ANCDUO_07430</name>
</gene>
<proteinExistence type="predicted"/>
<dbReference type="EMBL" id="KN729434">
    <property type="protein sequence ID" value="KIH62287.1"/>
    <property type="molecule type" value="Genomic_DNA"/>
</dbReference>
<dbReference type="AlphaFoldDB" id="A0A0C2DII3"/>
<dbReference type="Proteomes" id="UP000054047">
    <property type="component" value="Unassembled WGS sequence"/>
</dbReference>
<protein>
    <submittedName>
        <fullName evidence="1">Uncharacterized protein</fullName>
    </submittedName>
</protein>